<comment type="catalytic activity">
    <reaction evidence="11">
        <text>1D-myo-inositol 1,2,4,5,6-pentakisphosphate + H2O = 1D-myo-inositol 1,2,5,6-tetrakisphosphate + phosphate</text>
        <dbReference type="Rhea" id="RHEA:77115"/>
        <dbReference type="ChEBI" id="CHEBI:15377"/>
        <dbReference type="ChEBI" id="CHEBI:43474"/>
        <dbReference type="ChEBI" id="CHEBI:57798"/>
        <dbReference type="ChEBI" id="CHEBI:195535"/>
        <dbReference type="EC" id="3.1.3.62"/>
    </reaction>
    <physiologicalReaction direction="left-to-right" evidence="11">
        <dbReference type="Rhea" id="RHEA:77116"/>
    </physiologicalReaction>
</comment>
<evidence type="ECO:0000256" key="2">
    <source>
        <dbReference type="ARBA" id="ARBA00008422"/>
    </source>
</evidence>
<accession>A0AAV8UR22</accession>
<evidence type="ECO:0000256" key="5">
    <source>
        <dbReference type="ARBA" id="ARBA00018097"/>
    </source>
</evidence>
<feature type="region of interest" description="Disordered" evidence="14">
    <location>
        <begin position="28"/>
        <end position="48"/>
    </location>
</feature>
<evidence type="ECO:0000256" key="15">
    <source>
        <dbReference type="SAM" id="Phobius"/>
    </source>
</evidence>
<keyword evidence="8 15" id="KW-0472">Membrane</keyword>
<dbReference type="GO" id="GO:0034417">
    <property type="term" value="F:bisphosphoglycerate 3-phosphatase activity"/>
    <property type="evidence" value="ECO:0007669"/>
    <property type="project" value="UniProtKB-EC"/>
</dbReference>
<evidence type="ECO:0000256" key="11">
    <source>
        <dbReference type="ARBA" id="ARBA00043671"/>
    </source>
</evidence>
<evidence type="ECO:0000256" key="12">
    <source>
        <dbReference type="ARBA" id="ARBA00043691"/>
    </source>
</evidence>
<evidence type="ECO:0000256" key="1">
    <source>
        <dbReference type="ARBA" id="ARBA00004370"/>
    </source>
</evidence>
<comment type="subcellular location">
    <subcellularLocation>
        <location evidence="1">Membrane</location>
    </subcellularLocation>
</comment>
<dbReference type="InterPro" id="IPR029033">
    <property type="entry name" value="His_PPase_superfam"/>
</dbReference>
<dbReference type="InterPro" id="IPR033379">
    <property type="entry name" value="Acid_Pase_AS"/>
</dbReference>
<dbReference type="PANTHER" id="PTHR20963">
    <property type="entry name" value="MULTIPLE INOSITOL POLYPHOSPHATE PHOSPHATASE-RELATED"/>
    <property type="match status" value="1"/>
</dbReference>
<dbReference type="PANTHER" id="PTHR20963:SF8">
    <property type="entry name" value="MULTIPLE INOSITOL POLYPHOSPHATE PHOSPHATASE 1"/>
    <property type="match status" value="1"/>
</dbReference>
<evidence type="ECO:0000313" key="17">
    <source>
        <dbReference type="Proteomes" id="UP001157974"/>
    </source>
</evidence>
<dbReference type="GO" id="GO:0016020">
    <property type="term" value="C:membrane"/>
    <property type="evidence" value="ECO:0007669"/>
    <property type="project" value="UniProtKB-SubCell"/>
</dbReference>
<protein>
    <recommendedName>
        <fullName evidence="5">Multiple inositol polyphosphate phosphatase 1</fullName>
        <ecNumber evidence="4">3.1.3.62</ecNumber>
        <ecNumber evidence="3">3.1.3.80</ecNumber>
    </recommendedName>
    <alternativeName>
        <fullName evidence="9">2,3-bisphosphoglycerate 3-phosphatase</fullName>
    </alternativeName>
</protein>
<evidence type="ECO:0000256" key="8">
    <source>
        <dbReference type="ARBA" id="ARBA00023136"/>
    </source>
</evidence>
<sequence length="505" mass="57126">MESDWFVWDTWGGEKDYRVRQRMSSFWKKGTGPRRRAPVRGEASGARARKSSLTATHFVTIVSALGLVSFIALLRSLSPQRYVEPNIESRRSSACGPFKLEDHFGTKSIYSPPDEVAPLDPDGTLLYVYILARHGCRFPTKKNVHKIAELHKALIRTGTSHSPAWLFHLSNPYTMELAGALTERGARQMKDLGARFWNLYGVNGGLHSARVESTFKERAVESARSFASNWYGGGSQGAELAESVFIHPRDPRDSTLRFFECAPYNEYRATLMIAREKDLSPYRELAKRVAKALSLRNRLEPSMARVFLHSCMYDVARDVRNSHFCDLIGEKDALKVERFVEDQESFKSAAVRFPWVAAPLLIDIIESMKACLSQASQGQCTETDIRVAHAETLMPLILLLGLGKTERVEGQDELCSTGTICPMGANLAIELYRTSNGHTYVMFRLNERYVKMIDKCGNKDFCTLEELESILKHTTTIDQWESRCHGTYNLPKDYAVRKEEIEAEA</sequence>
<dbReference type="EC" id="3.1.3.80" evidence="3"/>
<comment type="similarity">
    <text evidence="2">Belongs to the histidine acid phosphatase family. MINPP1 subfamily.</text>
</comment>
<feature type="transmembrane region" description="Helical" evidence="15">
    <location>
        <begin position="55"/>
        <end position="74"/>
    </location>
</feature>
<keyword evidence="15" id="KW-0812">Transmembrane</keyword>
<dbReference type="Gene3D" id="3.40.50.1240">
    <property type="entry name" value="Phosphoglycerate mutase-like"/>
    <property type="match status" value="1"/>
</dbReference>
<evidence type="ECO:0000256" key="10">
    <source>
        <dbReference type="ARBA" id="ARBA00043668"/>
    </source>
</evidence>
<dbReference type="PROSITE" id="PS00616">
    <property type="entry name" value="HIS_ACID_PHOSPHAT_1"/>
    <property type="match status" value="1"/>
</dbReference>
<dbReference type="GO" id="GO:0003993">
    <property type="term" value="F:acid phosphatase activity"/>
    <property type="evidence" value="ECO:0007669"/>
    <property type="project" value="TreeGrafter"/>
</dbReference>
<dbReference type="GO" id="GO:0052745">
    <property type="term" value="F:inositol phosphate phosphatase activity"/>
    <property type="evidence" value="ECO:0007669"/>
    <property type="project" value="TreeGrafter"/>
</dbReference>
<dbReference type="SUPFAM" id="SSF53254">
    <property type="entry name" value="Phosphoglycerate mutase-like"/>
    <property type="match status" value="1"/>
</dbReference>
<dbReference type="AlphaFoldDB" id="A0AAV8UR22"/>
<dbReference type="InterPro" id="IPR000560">
    <property type="entry name" value="His_Pase_clade-2"/>
</dbReference>
<reference evidence="16 17" key="1">
    <citation type="journal article" date="2023" name="Nat. Commun.">
        <title>Origin of minicircular mitochondrial genomes in red algae.</title>
        <authorList>
            <person name="Lee Y."/>
            <person name="Cho C.H."/>
            <person name="Lee Y.M."/>
            <person name="Park S.I."/>
            <person name="Yang J.H."/>
            <person name="West J.A."/>
            <person name="Bhattacharya D."/>
            <person name="Yoon H.S."/>
        </authorList>
    </citation>
    <scope>NUCLEOTIDE SEQUENCE [LARGE SCALE GENOMIC DNA]</scope>
    <source>
        <strain evidence="16 17">CCMP1338</strain>
        <tissue evidence="16">Whole cell</tissue>
    </source>
</reference>
<proteinExistence type="inferred from homology"/>
<organism evidence="16 17">
    <name type="scientific">Rhodosorus marinus</name>
    <dbReference type="NCBI Taxonomy" id="101924"/>
    <lineage>
        <taxon>Eukaryota</taxon>
        <taxon>Rhodophyta</taxon>
        <taxon>Stylonematophyceae</taxon>
        <taxon>Stylonematales</taxon>
        <taxon>Stylonemataceae</taxon>
        <taxon>Rhodosorus</taxon>
    </lineage>
</organism>
<dbReference type="EMBL" id="JAMWBK010000006">
    <property type="protein sequence ID" value="KAJ8904464.1"/>
    <property type="molecule type" value="Genomic_DNA"/>
</dbReference>
<evidence type="ECO:0000256" key="3">
    <source>
        <dbReference type="ARBA" id="ARBA00012976"/>
    </source>
</evidence>
<dbReference type="Proteomes" id="UP001157974">
    <property type="component" value="Unassembled WGS sequence"/>
</dbReference>
<evidence type="ECO:0000256" key="9">
    <source>
        <dbReference type="ARBA" id="ARBA00031642"/>
    </source>
</evidence>
<comment type="catalytic activity">
    <reaction evidence="10">
        <text>1D-myo-inositol 1,2,5,6-tetrakisphosphate + H2O = 1D-myo-inositol 1,2,6-trisphosphate + phosphate</text>
        <dbReference type="Rhea" id="RHEA:77119"/>
        <dbReference type="ChEBI" id="CHEBI:15377"/>
        <dbReference type="ChEBI" id="CHEBI:43474"/>
        <dbReference type="ChEBI" id="CHEBI:195535"/>
        <dbReference type="ChEBI" id="CHEBI:195537"/>
        <dbReference type="EC" id="3.1.3.62"/>
    </reaction>
    <physiologicalReaction direction="left-to-right" evidence="10">
        <dbReference type="Rhea" id="RHEA:77120"/>
    </physiologicalReaction>
</comment>
<evidence type="ECO:0000256" key="6">
    <source>
        <dbReference type="ARBA" id="ARBA00022729"/>
    </source>
</evidence>
<keyword evidence="15" id="KW-1133">Transmembrane helix</keyword>
<gene>
    <name evidence="16" type="ORF">NDN08_000981</name>
</gene>
<comment type="catalytic activity">
    <reaction evidence="12">
        <text>1D-myo-inositol hexakisphosphate + H2O = 1D-myo-inositol 1,2,4,5,6-pentakisphosphate + phosphate</text>
        <dbReference type="Rhea" id="RHEA:16989"/>
        <dbReference type="ChEBI" id="CHEBI:15377"/>
        <dbReference type="ChEBI" id="CHEBI:43474"/>
        <dbReference type="ChEBI" id="CHEBI:57798"/>
        <dbReference type="ChEBI" id="CHEBI:58130"/>
        <dbReference type="EC" id="3.1.3.62"/>
    </reaction>
    <physiologicalReaction direction="left-to-right" evidence="12">
        <dbReference type="Rhea" id="RHEA:16990"/>
    </physiologicalReaction>
</comment>
<keyword evidence="6" id="KW-0732">Signal</keyword>
<evidence type="ECO:0000256" key="7">
    <source>
        <dbReference type="ARBA" id="ARBA00022801"/>
    </source>
</evidence>
<name>A0AAV8UR22_9RHOD</name>
<comment type="catalytic activity">
    <reaction evidence="13">
        <text>(2R)-2,3-bisphosphoglycerate + H2O = (2R)-2-phosphoglycerate + phosphate</text>
        <dbReference type="Rhea" id="RHEA:27381"/>
        <dbReference type="ChEBI" id="CHEBI:15377"/>
        <dbReference type="ChEBI" id="CHEBI:43474"/>
        <dbReference type="ChEBI" id="CHEBI:58248"/>
        <dbReference type="ChEBI" id="CHEBI:58289"/>
        <dbReference type="EC" id="3.1.3.80"/>
    </reaction>
    <physiologicalReaction direction="left-to-right" evidence="13">
        <dbReference type="Rhea" id="RHEA:27382"/>
    </physiologicalReaction>
</comment>
<dbReference type="Pfam" id="PF00328">
    <property type="entry name" value="His_Phos_2"/>
    <property type="match status" value="1"/>
</dbReference>
<keyword evidence="17" id="KW-1185">Reference proteome</keyword>
<dbReference type="EC" id="3.1.3.62" evidence="4"/>
<evidence type="ECO:0000256" key="4">
    <source>
        <dbReference type="ARBA" id="ARBA00013040"/>
    </source>
</evidence>
<evidence type="ECO:0000313" key="16">
    <source>
        <dbReference type="EMBL" id="KAJ8904464.1"/>
    </source>
</evidence>
<evidence type="ECO:0000256" key="14">
    <source>
        <dbReference type="SAM" id="MobiDB-lite"/>
    </source>
</evidence>
<evidence type="ECO:0000256" key="13">
    <source>
        <dbReference type="ARBA" id="ARBA00043832"/>
    </source>
</evidence>
<comment type="caution">
    <text evidence="16">The sequence shown here is derived from an EMBL/GenBank/DDBJ whole genome shotgun (WGS) entry which is preliminary data.</text>
</comment>
<keyword evidence="7" id="KW-0378">Hydrolase</keyword>